<dbReference type="STRING" id="1789224.BFG52_08165"/>
<evidence type="ECO:0000313" key="3">
    <source>
        <dbReference type="Proteomes" id="UP000093391"/>
    </source>
</evidence>
<dbReference type="OrthoDB" id="6647587at2"/>
<keyword evidence="1" id="KW-0732">Signal</keyword>
<evidence type="ECO:0000256" key="1">
    <source>
        <dbReference type="SAM" id="SignalP"/>
    </source>
</evidence>
<dbReference type="RefSeq" id="WP_067554552.1">
    <property type="nucleotide sequence ID" value="NZ_CP016895.1"/>
</dbReference>
<reference evidence="2 3" key="1">
    <citation type="submission" date="2016-08" db="EMBL/GenBank/DDBJ databases">
        <authorList>
            <person name="Seilhamer J.J."/>
        </authorList>
    </citation>
    <scope>NUCLEOTIDE SEQUENCE [LARGE SCALE GENOMIC DNA]</scope>
    <source>
        <strain evidence="2 3">BRTC-1</strain>
    </source>
</reference>
<evidence type="ECO:0000313" key="2">
    <source>
        <dbReference type="EMBL" id="AOA58330.1"/>
    </source>
</evidence>
<proteinExistence type="predicted"/>
<dbReference type="Proteomes" id="UP000093391">
    <property type="component" value="Chromosome"/>
</dbReference>
<keyword evidence="3" id="KW-1185">Reference proteome</keyword>
<feature type="chain" id="PRO_5008539899" evidence="1">
    <location>
        <begin position="19"/>
        <end position="138"/>
    </location>
</feature>
<name>A0A1B2LZF4_9GAMM</name>
<dbReference type="AlphaFoldDB" id="A0A1B2LZF4"/>
<gene>
    <name evidence="2" type="ORF">BFG52_08165</name>
</gene>
<accession>A0A1B2LZF4</accession>
<feature type="signal peptide" evidence="1">
    <location>
        <begin position="1"/>
        <end position="18"/>
    </location>
</feature>
<sequence length="138" mass="15585">MKKILGLCFLLASFGIEAASNVVFLCDVKGGKQVKITKIGDYYQYSFGKPNNPELVFRNSKAQVIKQSPRWDGMGSHMWAGMLFKNGAYEYHVTDSIDRMNEEHAVHSGVTVSKGDTYLTYVQCVNEAQAKWDDEFMI</sequence>
<protein>
    <submittedName>
        <fullName evidence="2">Uncharacterized protein</fullName>
    </submittedName>
</protein>
<organism evidence="2 3">
    <name type="scientific">Acinetobacter larvae</name>
    <dbReference type="NCBI Taxonomy" id="1789224"/>
    <lineage>
        <taxon>Bacteria</taxon>
        <taxon>Pseudomonadati</taxon>
        <taxon>Pseudomonadota</taxon>
        <taxon>Gammaproteobacteria</taxon>
        <taxon>Moraxellales</taxon>
        <taxon>Moraxellaceae</taxon>
        <taxon>Acinetobacter</taxon>
    </lineage>
</organism>
<dbReference type="EMBL" id="CP016895">
    <property type="protein sequence ID" value="AOA58330.1"/>
    <property type="molecule type" value="Genomic_DNA"/>
</dbReference>
<dbReference type="KEGG" id="ala:BFG52_08165"/>